<accession>A0A3E0WJS6</accession>
<dbReference type="Gene3D" id="3.30.460.90">
    <property type="match status" value="1"/>
</dbReference>
<dbReference type="AlphaFoldDB" id="A0A3E0WJS6"/>
<gene>
    <name evidence="1" type="ORF">CAI16_18015</name>
</gene>
<proteinExistence type="predicted"/>
<dbReference type="InterPro" id="IPR043519">
    <property type="entry name" value="NT_sf"/>
</dbReference>
<dbReference type="SUPFAM" id="SSF81301">
    <property type="entry name" value="Nucleotidyltransferase"/>
    <property type="match status" value="1"/>
</dbReference>
<dbReference type="EMBL" id="NFZX01000064">
    <property type="protein sequence ID" value="RFA32463.1"/>
    <property type="molecule type" value="Genomic_DNA"/>
</dbReference>
<organism evidence="1 2">
    <name type="scientific">Virgibacillus dokdonensis</name>
    <dbReference type="NCBI Taxonomy" id="302167"/>
    <lineage>
        <taxon>Bacteria</taxon>
        <taxon>Bacillati</taxon>
        <taxon>Bacillota</taxon>
        <taxon>Bacilli</taxon>
        <taxon>Bacillales</taxon>
        <taxon>Bacillaceae</taxon>
        <taxon>Virgibacillus</taxon>
    </lineage>
</organism>
<sequence length="334" mass="38792">MTVKTVNSGFDIFVKDFVDLDKNKTTKARSSRDWLYDQLKSFPSSVENFPKLYGGKETKGFGSFRRRTKIRPLDDIDFLLVFSGEGTTYTEYSVDDIELSVPESAEKLRKLCNDDNTLNSIKVVEKLKKSLSNIPQYQKSEIHRRQEAATLKMTSYDWNFDIVPAFITSEDSQGRTYYIIPNGSGKWKKTDPRIDNERTKDVNQSFSGNVLGFIRLIKYWNINSSAPKISSYLMENIVLDYFDGKYSWLGRKQEISDFFWDLKTSIFNSHHDPKRIQGDLNTLDYEVKIKISDQAGNCYDYACEAIELENQGKHKDAVEKWRKLFGIEFPAYEE</sequence>
<dbReference type="GO" id="GO:0016740">
    <property type="term" value="F:transferase activity"/>
    <property type="evidence" value="ECO:0007669"/>
    <property type="project" value="UniProtKB-KW"/>
</dbReference>
<name>A0A3E0WJS6_9BACI</name>
<comment type="caution">
    <text evidence="1">The sequence shown here is derived from an EMBL/GenBank/DDBJ whole genome shotgun (WGS) entry which is preliminary data.</text>
</comment>
<protein>
    <submittedName>
        <fullName evidence="1">Nucleotidyltransferase</fullName>
    </submittedName>
</protein>
<reference evidence="1 2" key="1">
    <citation type="submission" date="2017-05" db="EMBL/GenBank/DDBJ databases">
        <title>Virgibacillus sp. AK90 isolated from a saltern of Kakinada, India.</title>
        <authorList>
            <person name="Gupta V."/>
            <person name="Sidhu C."/>
            <person name="Korpole S."/>
            <person name="Pinnaka A.K."/>
        </authorList>
    </citation>
    <scope>NUCLEOTIDE SEQUENCE [LARGE SCALE GENOMIC DNA]</scope>
    <source>
        <strain evidence="1 2">AK90</strain>
    </source>
</reference>
<dbReference type="Proteomes" id="UP000256488">
    <property type="component" value="Unassembled WGS sequence"/>
</dbReference>
<dbReference type="RefSeq" id="WP_116279497.1">
    <property type="nucleotide sequence ID" value="NZ_NFZX01000064.1"/>
</dbReference>
<keyword evidence="1" id="KW-0808">Transferase</keyword>
<evidence type="ECO:0000313" key="1">
    <source>
        <dbReference type="EMBL" id="RFA32463.1"/>
    </source>
</evidence>
<evidence type="ECO:0000313" key="2">
    <source>
        <dbReference type="Proteomes" id="UP000256488"/>
    </source>
</evidence>